<dbReference type="EMBL" id="BNJF01000001">
    <property type="protein sequence ID" value="GHO42253.1"/>
    <property type="molecule type" value="Genomic_DNA"/>
</dbReference>
<organism evidence="5 6">
    <name type="scientific">Ktedonospora formicarum</name>
    <dbReference type="NCBI Taxonomy" id="2778364"/>
    <lineage>
        <taxon>Bacteria</taxon>
        <taxon>Bacillati</taxon>
        <taxon>Chloroflexota</taxon>
        <taxon>Ktedonobacteria</taxon>
        <taxon>Ktedonobacterales</taxon>
        <taxon>Ktedonobacteraceae</taxon>
        <taxon>Ktedonospora</taxon>
    </lineage>
</organism>
<keyword evidence="1" id="KW-0805">Transcription regulation</keyword>
<keyword evidence="2" id="KW-0238">DNA-binding</keyword>
<dbReference type="GO" id="GO:0003677">
    <property type="term" value="F:DNA binding"/>
    <property type="evidence" value="ECO:0007669"/>
    <property type="project" value="UniProtKB-KW"/>
</dbReference>
<dbReference type="InterPro" id="IPR000792">
    <property type="entry name" value="Tscrpt_reg_LuxR_C"/>
</dbReference>
<evidence type="ECO:0000259" key="4">
    <source>
        <dbReference type="PROSITE" id="PS50043"/>
    </source>
</evidence>
<dbReference type="PROSITE" id="PS50043">
    <property type="entry name" value="HTH_LUXR_2"/>
    <property type="match status" value="1"/>
</dbReference>
<name>A0A8J3MQ47_9CHLR</name>
<dbReference type="InterPro" id="IPR016032">
    <property type="entry name" value="Sig_transdc_resp-reg_C-effctor"/>
</dbReference>
<reference evidence="5" key="1">
    <citation type="submission" date="2020-10" db="EMBL/GenBank/DDBJ databases">
        <title>Taxonomic study of unclassified bacteria belonging to the class Ktedonobacteria.</title>
        <authorList>
            <person name="Yabe S."/>
            <person name="Wang C.M."/>
            <person name="Zheng Y."/>
            <person name="Sakai Y."/>
            <person name="Cavaletti L."/>
            <person name="Monciardini P."/>
            <person name="Donadio S."/>
        </authorList>
    </citation>
    <scope>NUCLEOTIDE SEQUENCE</scope>
    <source>
        <strain evidence="5">SOSP1-1</strain>
    </source>
</reference>
<feature type="domain" description="HTH luxR-type" evidence="4">
    <location>
        <begin position="301"/>
        <end position="366"/>
    </location>
</feature>
<protein>
    <recommendedName>
        <fullName evidence="4">HTH luxR-type domain-containing protein</fullName>
    </recommendedName>
</protein>
<evidence type="ECO:0000313" key="6">
    <source>
        <dbReference type="Proteomes" id="UP000612362"/>
    </source>
</evidence>
<evidence type="ECO:0000256" key="1">
    <source>
        <dbReference type="ARBA" id="ARBA00023015"/>
    </source>
</evidence>
<comment type="caution">
    <text evidence="5">The sequence shown here is derived from an EMBL/GenBank/DDBJ whole genome shotgun (WGS) entry which is preliminary data.</text>
</comment>
<dbReference type="PRINTS" id="PR00038">
    <property type="entry name" value="HTHLUXR"/>
</dbReference>
<evidence type="ECO:0000313" key="5">
    <source>
        <dbReference type="EMBL" id="GHO42253.1"/>
    </source>
</evidence>
<dbReference type="SMART" id="SM00421">
    <property type="entry name" value="HTH_LUXR"/>
    <property type="match status" value="1"/>
</dbReference>
<dbReference type="PROSITE" id="PS00622">
    <property type="entry name" value="HTH_LUXR_1"/>
    <property type="match status" value="1"/>
</dbReference>
<proteinExistence type="predicted"/>
<dbReference type="PANTHER" id="PTHR44688">
    <property type="entry name" value="DNA-BINDING TRANSCRIPTIONAL ACTIVATOR DEVR_DOSR"/>
    <property type="match status" value="1"/>
</dbReference>
<gene>
    <name evidence="5" type="ORF">KSX_04160</name>
</gene>
<dbReference type="Pfam" id="PF00196">
    <property type="entry name" value="GerE"/>
    <property type="match status" value="1"/>
</dbReference>
<dbReference type="RefSeq" id="WP_220191817.1">
    <property type="nucleotide sequence ID" value="NZ_BNJF01000001.1"/>
</dbReference>
<dbReference type="AlphaFoldDB" id="A0A8J3MQ47"/>
<dbReference type="CDD" id="cd06170">
    <property type="entry name" value="LuxR_C_like"/>
    <property type="match status" value="1"/>
</dbReference>
<dbReference type="InterPro" id="IPR036388">
    <property type="entry name" value="WH-like_DNA-bd_sf"/>
</dbReference>
<keyword evidence="6" id="KW-1185">Reference proteome</keyword>
<dbReference type="Gene3D" id="1.10.10.10">
    <property type="entry name" value="Winged helix-like DNA-binding domain superfamily/Winged helix DNA-binding domain"/>
    <property type="match status" value="1"/>
</dbReference>
<dbReference type="PANTHER" id="PTHR44688:SF16">
    <property type="entry name" value="DNA-BINDING TRANSCRIPTIONAL ACTIVATOR DEVR_DOSR"/>
    <property type="match status" value="1"/>
</dbReference>
<evidence type="ECO:0000256" key="3">
    <source>
        <dbReference type="ARBA" id="ARBA00023163"/>
    </source>
</evidence>
<dbReference type="SUPFAM" id="SSF46894">
    <property type="entry name" value="C-terminal effector domain of the bipartite response regulators"/>
    <property type="match status" value="1"/>
</dbReference>
<evidence type="ECO:0000256" key="2">
    <source>
        <dbReference type="ARBA" id="ARBA00023125"/>
    </source>
</evidence>
<accession>A0A8J3MQ47</accession>
<sequence>MPRLSRVQHEALGQLRHLASRSLLPEQLGTLLMEALRRAIPYDIQMLLGVDPASRLFNRLLTLDERDASVFLRWIEQIYLVKEPTWGTTFPGLMQAGLRVVVLHDRIETSLGLSPDFFHPLSAREFARCYHEIDSPAGGILRAFFAVDGCYIAALEMHRLESYPTFQPTDLAFMHLVAPLIGRALRSAFDRERANISLDLAGPEITGVLILSPTKKMLMATPAALTWMERLRVNERLKGTHLPTAVSTAVASLSSHTQEFLPHTVQVQTSTGLLRIEAAVASEDGALAVTLVPQHTHFELMVPATFPLSRAERQVCELLLRGHSNQQIAAVLVISEHTVESHCTHIYEKLGVHNRRELLGRFFQEVSLRGLGAPKIRER</sequence>
<dbReference type="Proteomes" id="UP000612362">
    <property type="component" value="Unassembled WGS sequence"/>
</dbReference>
<keyword evidence="3" id="KW-0804">Transcription</keyword>
<dbReference type="GO" id="GO:0006355">
    <property type="term" value="P:regulation of DNA-templated transcription"/>
    <property type="evidence" value="ECO:0007669"/>
    <property type="project" value="InterPro"/>
</dbReference>